<dbReference type="InterPro" id="IPR029062">
    <property type="entry name" value="Class_I_gatase-like"/>
</dbReference>
<reference evidence="1 2" key="1">
    <citation type="submission" date="2022-05" db="EMBL/GenBank/DDBJ databases">
        <title>Genome Sequencing of Bee-Associated Microbes.</title>
        <authorList>
            <person name="Dunlap C."/>
        </authorList>
    </citation>
    <scope>NUCLEOTIDE SEQUENCE [LARGE SCALE GENOMIC DNA]</scope>
    <source>
        <strain evidence="1 2">NRRL B-14421</strain>
    </source>
</reference>
<keyword evidence="2" id="KW-1185">Reference proteome</keyword>
<dbReference type="CDD" id="cd10924">
    <property type="entry name" value="CE4_COG4878"/>
    <property type="match status" value="1"/>
</dbReference>
<protein>
    <submittedName>
        <fullName evidence="1">DUF2194 domain-containing protein</fullName>
    </submittedName>
</protein>
<accession>A0ABT4GEF4</accession>
<organism evidence="1 2">
    <name type="scientific">Paenibacillus alginolyticus</name>
    <dbReference type="NCBI Taxonomy" id="59839"/>
    <lineage>
        <taxon>Bacteria</taxon>
        <taxon>Bacillati</taxon>
        <taxon>Bacillota</taxon>
        <taxon>Bacilli</taxon>
        <taxon>Bacillales</taxon>
        <taxon>Paenibacillaceae</taxon>
        <taxon>Paenibacillus</taxon>
    </lineage>
</organism>
<sequence length="614" mass="68643">MSRKLIIFTCVIVSVLLLGVGLQTIRTVDLFPLSSARNVYQEAQFPVKSSVQSSATGDKLSLYMYTNPKDSVGNKVKVNLQTALGLAKLHADSITADELRTIKPNPWTVILLTGEDISELDQTVIQSYLNEGGRLLAYTRFYAPEWNDMLGIESNNGFIERTIHGIEVNQTVFPGYPNLPASNELFSNSMLDIKLKPQVNMYLSAEGTPMLWKNNYGQGSVVFWNSTSSIQKVGRGLMVQSIGLALDSLVTSQVAIRSLNIDDFPSPVPLVVNPLIRQEYGLSTPEFYERIWWEDMARFAKLYGWKYTGLMIGNYQNQTSSPLPTLLGNYPKIMPYFGSKLLGLGGEIGVHGYNHQSLVTPEEPINSNLGYVPWPDKASMVESLQHMVELANSLFPGHELKTYVPPSNVLNKTGKAAIAEAVPSIDIIASLVYAGEEEGFLEQEFGVDSEFPQFTNFPRISSGYWLDDSMKFYVNDVIANFGLVNHFVHPDDALDIKRSSGKGWKFLSQQFEAWMASLNKSYSYLQPLTVRDAVKKLSIYSAGKVDVHYSQDVITITTKDELVPMHYTVRVPANRTPEIPKEAGVLTRMEHTDGLWHLEARQPTVTLQLKEMKP</sequence>
<dbReference type="InterPro" id="IPR018695">
    <property type="entry name" value="DUF2194"/>
</dbReference>
<evidence type="ECO:0000313" key="1">
    <source>
        <dbReference type="EMBL" id="MCY9694565.1"/>
    </source>
</evidence>
<proteinExistence type="predicted"/>
<comment type="caution">
    <text evidence="1">The sequence shown here is derived from an EMBL/GenBank/DDBJ whole genome shotgun (WGS) entry which is preliminary data.</text>
</comment>
<dbReference type="SUPFAM" id="SSF52317">
    <property type="entry name" value="Class I glutamine amidotransferase-like"/>
    <property type="match status" value="1"/>
</dbReference>
<gene>
    <name evidence="1" type="ORF">M5X19_16860</name>
</gene>
<dbReference type="RefSeq" id="WP_268616228.1">
    <property type="nucleotide sequence ID" value="NZ_JAMDMX010000050.1"/>
</dbReference>
<dbReference type="Proteomes" id="UP001527099">
    <property type="component" value="Unassembled WGS sequence"/>
</dbReference>
<evidence type="ECO:0000313" key="2">
    <source>
        <dbReference type="Proteomes" id="UP001527099"/>
    </source>
</evidence>
<name>A0ABT4GEF4_9BACL</name>
<dbReference type="Pfam" id="PF09960">
    <property type="entry name" value="DUF2194"/>
    <property type="match status" value="1"/>
</dbReference>
<dbReference type="EMBL" id="JAMDMX010000050">
    <property type="protein sequence ID" value="MCY9694565.1"/>
    <property type="molecule type" value="Genomic_DNA"/>
</dbReference>